<dbReference type="GO" id="GO:0016926">
    <property type="term" value="P:protein desumoylation"/>
    <property type="evidence" value="ECO:0007669"/>
    <property type="project" value="TreeGrafter"/>
</dbReference>
<keyword evidence="2" id="KW-0645">Protease</keyword>
<sequence>MVLQDPQPARRPVAGAAAFLWEALGSFPSLQVDESIKGMVENPTYSVADPEGIIGTLTQGIAGLIKLPSQLATKYFHTGDQHAEVTDENFSNVSHTFAAKEMEPTSGVQIYRVGKKTNCYSSLHPDLDMISDSHRVKTYLRHDQTYSVKRNSKKNHNTHQEDLQPWSLVSRRYWLEGSTIDTGRYIRKPHCTVEEAIQKEEREKYKQLLEQEKEKRSKNSSCPIIAKHLDTQRSLTETNGTSFETSRNGVGSTGSLRSKTEINSLMTVTERYSKSEKSVIQKTETVKQPLAIDLAEEVSLKLSLSQERGSCRKCFPGESEEQKCQRVDKATEGLPALTEDMEREIANVLSHGEDDEILTSAFKLNVTRGDIQTLKNQQWLNDVVINFYMNLLVERNKRPGFPNLYAFSTFFYPKLNLAGYNAVRRWTKEVDIFQYDMILVPIHIRVHWALVVIDMRRETITYFDSMGQNGYRVCMQLL</sequence>
<dbReference type="Pfam" id="PF02902">
    <property type="entry name" value="Peptidase_C48"/>
    <property type="match status" value="1"/>
</dbReference>
<dbReference type="GO" id="GO:0016929">
    <property type="term" value="F:deSUMOylase activity"/>
    <property type="evidence" value="ECO:0007669"/>
    <property type="project" value="TreeGrafter"/>
</dbReference>
<dbReference type="Gene3D" id="3.40.395.10">
    <property type="entry name" value="Adenoviral Proteinase, Chain A"/>
    <property type="match status" value="1"/>
</dbReference>
<evidence type="ECO:0000256" key="3">
    <source>
        <dbReference type="ARBA" id="ARBA00022801"/>
    </source>
</evidence>
<evidence type="ECO:0000256" key="4">
    <source>
        <dbReference type="ARBA" id="ARBA00022807"/>
    </source>
</evidence>
<dbReference type="Proteomes" id="UP001142489">
    <property type="component" value="Unassembled WGS sequence"/>
</dbReference>
<dbReference type="OrthoDB" id="1939479at2759"/>
<evidence type="ECO:0000256" key="2">
    <source>
        <dbReference type="ARBA" id="ARBA00022670"/>
    </source>
</evidence>
<dbReference type="AlphaFoldDB" id="A0A9Q0XSH4"/>
<name>A0A9Q0XSH4_9SAUR</name>
<proteinExistence type="inferred from homology"/>
<keyword evidence="8" id="KW-1185">Reference proteome</keyword>
<evidence type="ECO:0000313" key="8">
    <source>
        <dbReference type="Proteomes" id="UP001142489"/>
    </source>
</evidence>
<dbReference type="InterPro" id="IPR003653">
    <property type="entry name" value="Peptidase_C48_C"/>
</dbReference>
<feature type="region of interest" description="Disordered" evidence="5">
    <location>
        <begin position="233"/>
        <end position="257"/>
    </location>
</feature>
<dbReference type="PROSITE" id="PS50600">
    <property type="entry name" value="ULP_PROTEASE"/>
    <property type="match status" value="1"/>
</dbReference>
<organism evidence="7 8">
    <name type="scientific">Phrynocephalus forsythii</name>
    <dbReference type="NCBI Taxonomy" id="171643"/>
    <lineage>
        <taxon>Eukaryota</taxon>
        <taxon>Metazoa</taxon>
        <taxon>Chordata</taxon>
        <taxon>Craniata</taxon>
        <taxon>Vertebrata</taxon>
        <taxon>Euteleostomi</taxon>
        <taxon>Lepidosauria</taxon>
        <taxon>Squamata</taxon>
        <taxon>Bifurcata</taxon>
        <taxon>Unidentata</taxon>
        <taxon>Episquamata</taxon>
        <taxon>Toxicofera</taxon>
        <taxon>Iguania</taxon>
        <taxon>Acrodonta</taxon>
        <taxon>Agamidae</taxon>
        <taxon>Agaminae</taxon>
        <taxon>Phrynocephalus</taxon>
    </lineage>
</organism>
<evidence type="ECO:0000256" key="1">
    <source>
        <dbReference type="ARBA" id="ARBA00005234"/>
    </source>
</evidence>
<accession>A0A9Q0XSH4</accession>
<feature type="domain" description="Ubiquitin-like protease family profile" evidence="6">
    <location>
        <begin position="364"/>
        <end position="478"/>
    </location>
</feature>
<protein>
    <recommendedName>
        <fullName evidence="6">Ubiquitin-like protease family profile domain-containing protein</fullName>
    </recommendedName>
</protein>
<dbReference type="SUPFAM" id="SSF54001">
    <property type="entry name" value="Cysteine proteinases"/>
    <property type="match status" value="1"/>
</dbReference>
<evidence type="ECO:0000313" key="7">
    <source>
        <dbReference type="EMBL" id="KAJ7325007.1"/>
    </source>
</evidence>
<gene>
    <name evidence="7" type="ORF">JRQ81_018027</name>
</gene>
<evidence type="ECO:0000259" key="6">
    <source>
        <dbReference type="PROSITE" id="PS50600"/>
    </source>
</evidence>
<keyword evidence="3" id="KW-0378">Hydrolase</keyword>
<evidence type="ECO:0000256" key="5">
    <source>
        <dbReference type="SAM" id="MobiDB-lite"/>
    </source>
</evidence>
<comment type="caution">
    <text evidence="7">The sequence shown here is derived from an EMBL/GenBank/DDBJ whole genome shotgun (WGS) entry which is preliminary data.</text>
</comment>
<reference evidence="7" key="1">
    <citation type="journal article" date="2023" name="DNA Res.">
        <title>Chromosome-level genome assembly of Phrynocephalus forsythii using third-generation DNA sequencing and Hi-C analysis.</title>
        <authorList>
            <person name="Qi Y."/>
            <person name="Zhao W."/>
            <person name="Zhao Y."/>
            <person name="Niu C."/>
            <person name="Cao S."/>
            <person name="Zhang Y."/>
        </authorList>
    </citation>
    <scope>NUCLEOTIDE SEQUENCE</scope>
    <source>
        <tissue evidence="7">Muscle</tissue>
    </source>
</reference>
<dbReference type="GO" id="GO:0005634">
    <property type="term" value="C:nucleus"/>
    <property type="evidence" value="ECO:0007669"/>
    <property type="project" value="TreeGrafter"/>
</dbReference>
<dbReference type="EMBL" id="JAPFRF010000008">
    <property type="protein sequence ID" value="KAJ7325007.1"/>
    <property type="molecule type" value="Genomic_DNA"/>
</dbReference>
<dbReference type="GO" id="GO:0006508">
    <property type="term" value="P:proteolysis"/>
    <property type="evidence" value="ECO:0007669"/>
    <property type="project" value="UniProtKB-KW"/>
</dbReference>
<dbReference type="InterPro" id="IPR038765">
    <property type="entry name" value="Papain-like_cys_pep_sf"/>
</dbReference>
<dbReference type="PANTHER" id="PTHR12606">
    <property type="entry name" value="SENTRIN/SUMO-SPECIFIC PROTEASE"/>
    <property type="match status" value="1"/>
</dbReference>
<dbReference type="PANTHER" id="PTHR12606:SF11">
    <property type="entry name" value="SENTRIN-SPECIFIC PROTEASE 2"/>
    <property type="match status" value="1"/>
</dbReference>
<keyword evidence="4" id="KW-0788">Thiol protease</keyword>
<comment type="similarity">
    <text evidence="1">Belongs to the peptidase C48 family.</text>
</comment>